<gene>
    <name evidence="13" type="ORF">G3I18_13465</name>
</gene>
<dbReference type="InterPro" id="IPR016036">
    <property type="entry name" value="Malonyl_transacylase_ACP-bd"/>
</dbReference>
<comment type="catalytic activity">
    <reaction evidence="11">
        <text>holo-[ACP] + malonyl-CoA = malonyl-[ACP] + CoA</text>
        <dbReference type="Rhea" id="RHEA:41792"/>
        <dbReference type="Rhea" id="RHEA-COMP:9623"/>
        <dbReference type="Rhea" id="RHEA-COMP:9685"/>
        <dbReference type="ChEBI" id="CHEBI:57287"/>
        <dbReference type="ChEBI" id="CHEBI:57384"/>
        <dbReference type="ChEBI" id="CHEBI:64479"/>
        <dbReference type="ChEBI" id="CHEBI:78449"/>
        <dbReference type="EC" id="2.3.1.39"/>
    </reaction>
</comment>
<evidence type="ECO:0000256" key="1">
    <source>
        <dbReference type="ARBA" id="ARBA00005194"/>
    </source>
</evidence>
<evidence type="ECO:0000256" key="3">
    <source>
        <dbReference type="ARBA" id="ARBA00013258"/>
    </source>
</evidence>
<dbReference type="Pfam" id="PF00698">
    <property type="entry name" value="Acyl_transf_1"/>
    <property type="match status" value="1"/>
</dbReference>
<dbReference type="RefSeq" id="WP_163088852.1">
    <property type="nucleotide sequence ID" value="NZ_JAAGNA010000469.1"/>
</dbReference>
<dbReference type="InterPro" id="IPR014043">
    <property type="entry name" value="Acyl_transferase_dom"/>
</dbReference>
<dbReference type="GO" id="GO:0006633">
    <property type="term" value="P:fatty acid biosynthetic process"/>
    <property type="evidence" value="ECO:0007669"/>
    <property type="project" value="UniProtKB-KW"/>
</dbReference>
<dbReference type="EMBL" id="JAAGNA010000469">
    <property type="protein sequence ID" value="NEC49576.1"/>
    <property type="molecule type" value="Genomic_DNA"/>
</dbReference>
<dbReference type="Gene3D" id="3.40.366.10">
    <property type="entry name" value="Malonyl-Coenzyme A Acyl Carrier Protein, domain 2"/>
    <property type="match status" value="1"/>
</dbReference>
<dbReference type="PANTHER" id="PTHR42681:SF1">
    <property type="entry name" value="MALONYL-COA-ACYL CARRIER PROTEIN TRANSACYLASE, MITOCHONDRIAL"/>
    <property type="match status" value="1"/>
</dbReference>
<evidence type="ECO:0000256" key="5">
    <source>
        <dbReference type="ARBA" id="ARBA00022516"/>
    </source>
</evidence>
<dbReference type="AlphaFoldDB" id="A0A9X5CM82"/>
<evidence type="ECO:0000256" key="11">
    <source>
        <dbReference type="ARBA" id="ARBA00048462"/>
    </source>
</evidence>
<evidence type="ECO:0000313" key="14">
    <source>
        <dbReference type="Proteomes" id="UP000471745"/>
    </source>
</evidence>
<comment type="similarity">
    <text evidence="2">Belongs to the FabD family.</text>
</comment>
<evidence type="ECO:0000256" key="6">
    <source>
        <dbReference type="ARBA" id="ARBA00022679"/>
    </source>
</evidence>
<dbReference type="InterPro" id="IPR001227">
    <property type="entry name" value="Ac_transferase_dom_sf"/>
</dbReference>
<dbReference type="PANTHER" id="PTHR42681">
    <property type="entry name" value="MALONYL-COA-ACYL CARRIER PROTEIN TRANSACYLASE, MITOCHONDRIAL"/>
    <property type="match status" value="1"/>
</dbReference>
<keyword evidence="8" id="KW-0443">Lipid metabolism</keyword>
<comment type="caution">
    <text evidence="13">The sequence shown here is derived from an EMBL/GenBank/DDBJ whole genome shotgun (WGS) entry which is preliminary data.</text>
</comment>
<accession>A0A9X5CM82</accession>
<keyword evidence="6" id="KW-0808">Transferase</keyword>
<sequence length="304" mass="30714">MLVLVAPGQGSQTPGFLTEWLELPGAADRVAAWSDAIGLDLAHYGTKADADEIRDTAVAQPLLVAAGLLSASALGDIDPGAVAGHSVGEITAAALAGVLDDAAALSLVRKRGLAMADAAAITETGMAALLGGDPEVTVPHLEKLGLTPANINGGGQIVAAGTMEQIAALEADKPEGVRRVVPLKVAGAFHTHHMGPAVETLAEAAKALAPADPKVAYVSNKDGEAVASGAEVLERLVGQVANPVRWDLCMETFKELGVTALVELCPGGTLTGLAKRALPGVKTLALKTPADLDAARELIAEHAA</sequence>
<keyword evidence="10" id="KW-0012">Acyltransferase</keyword>
<dbReference type="InterPro" id="IPR050858">
    <property type="entry name" value="Mal-CoA-ACP_Trans/PKS_FabD"/>
</dbReference>
<comment type="pathway">
    <text evidence="1">Lipid metabolism; fatty acid biosynthesis.</text>
</comment>
<evidence type="ECO:0000256" key="7">
    <source>
        <dbReference type="ARBA" id="ARBA00022832"/>
    </source>
</evidence>
<keyword evidence="5" id="KW-0444">Lipid biosynthesis</keyword>
<organism evidence="13 14">
    <name type="scientific">Actinospica acidiphila</name>
    <dbReference type="NCBI Taxonomy" id="304899"/>
    <lineage>
        <taxon>Bacteria</taxon>
        <taxon>Bacillati</taxon>
        <taxon>Actinomycetota</taxon>
        <taxon>Actinomycetes</taxon>
        <taxon>Catenulisporales</taxon>
        <taxon>Actinospicaceae</taxon>
        <taxon>Actinospica</taxon>
    </lineage>
</organism>
<dbReference type="GO" id="GO:0004314">
    <property type="term" value="F:[acyl-carrier-protein] S-malonyltransferase activity"/>
    <property type="evidence" value="ECO:0007669"/>
    <property type="project" value="UniProtKB-EC"/>
</dbReference>
<proteinExistence type="inferred from homology"/>
<feature type="domain" description="Malonyl-CoA:ACP transacylase (MAT)" evidence="12">
    <location>
        <begin position="5"/>
        <end position="290"/>
    </location>
</feature>
<dbReference type="Proteomes" id="UP000471745">
    <property type="component" value="Unassembled WGS sequence"/>
</dbReference>
<evidence type="ECO:0000313" key="13">
    <source>
        <dbReference type="EMBL" id="NEC49576.1"/>
    </source>
</evidence>
<name>A0A9X5CM82_9ACTN</name>
<evidence type="ECO:0000256" key="4">
    <source>
        <dbReference type="ARBA" id="ARBA00018953"/>
    </source>
</evidence>
<reference evidence="13 14" key="1">
    <citation type="submission" date="2020-01" db="EMBL/GenBank/DDBJ databases">
        <title>Insect and environment-associated Actinomycetes.</title>
        <authorList>
            <person name="Currrie C."/>
            <person name="Chevrette M."/>
            <person name="Carlson C."/>
            <person name="Stubbendieck R."/>
            <person name="Wendt-Pienkowski E."/>
        </authorList>
    </citation>
    <scope>NUCLEOTIDE SEQUENCE [LARGE SCALE GENOMIC DNA]</scope>
    <source>
        <strain evidence="13 14">SID8189</strain>
    </source>
</reference>
<dbReference type="SMART" id="SM00827">
    <property type="entry name" value="PKS_AT"/>
    <property type="match status" value="1"/>
</dbReference>
<evidence type="ECO:0000256" key="10">
    <source>
        <dbReference type="ARBA" id="ARBA00023315"/>
    </source>
</evidence>
<dbReference type="GO" id="GO:0005829">
    <property type="term" value="C:cytosol"/>
    <property type="evidence" value="ECO:0007669"/>
    <property type="project" value="TreeGrafter"/>
</dbReference>
<dbReference type="InterPro" id="IPR016035">
    <property type="entry name" value="Acyl_Trfase/lysoPLipase"/>
</dbReference>
<keyword evidence="14" id="KW-1185">Reference proteome</keyword>
<dbReference type="Gene3D" id="3.30.70.250">
    <property type="entry name" value="Malonyl-CoA ACP transacylase, ACP-binding"/>
    <property type="match status" value="1"/>
</dbReference>
<dbReference type="FunFam" id="3.30.70.250:FF:000002">
    <property type="entry name" value="Malonyl CoA-ACP transacylase"/>
    <property type="match status" value="1"/>
</dbReference>
<evidence type="ECO:0000256" key="8">
    <source>
        <dbReference type="ARBA" id="ARBA00023098"/>
    </source>
</evidence>
<dbReference type="SUPFAM" id="SSF52151">
    <property type="entry name" value="FabD/lysophospholipase-like"/>
    <property type="match status" value="1"/>
</dbReference>
<evidence type="ECO:0000259" key="12">
    <source>
        <dbReference type="SMART" id="SM00827"/>
    </source>
</evidence>
<dbReference type="EC" id="2.3.1.39" evidence="3"/>
<keyword evidence="7" id="KW-0276">Fatty acid metabolism</keyword>
<keyword evidence="9" id="KW-0275">Fatty acid biosynthesis</keyword>
<dbReference type="SUPFAM" id="SSF55048">
    <property type="entry name" value="Probable ACP-binding domain of malonyl-CoA ACP transacylase"/>
    <property type="match status" value="1"/>
</dbReference>
<protein>
    <recommendedName>
        <fullName evidence="4">Malonyl CoA-acyl carrier protein transacylase</fullName>
        <ecNumber evidence="3">2.3.1.39</ecNumber>
    </recommendedName>
</protein>
<evidence type="ECO:0000256" key="9">
    <source>
        <dbReference type="ARBA" id="ARBA00023160"/>
    </source>
</evidence>
<evidence type="ECO:0000256" key="2">
    <source>
        <dbReference type="ARBA" id="ARBA00008217"/>
    </source>
</evidence>